<dbReference type="EMBL" id="BKCP01012736">
    <property type="protein sequence ID" value="GER56418.1"/>
    <property type="molecule type" value="Genomic_DNA"/>
</dbReference>
<dbReference type="InterPro" id="IPR058868">
    <property type="entry name" value="ARM_7"/>
</dbReference>
<protein>
    <submittedName>
        <fullName evidence="2">ARM-repeat/Tetratricopeptide repeat (TPR)-likeprotein</fullName>
    </submittedName>
</protein>
<proteinExistence type="predicted"/>
<sequence length="126" mass="13871">MEVKVLLDICVVGKKLVEGGRTVPRYGFVSMEKGAFDWISDMFGANGDELDGKDIFFSCTLPNAALLKFFRDVPSQDDNGQVLPINSLWNTAMAHLNDPEFTDLRNLQLQVGPHLQGPPKPPLASP</sequence>
<evidence type="ECO:0000313" key="3">
    <source>
        <dbReference type="Proteomes" id="UP000325081"/>
    </source>
</evidence>
<evidence type="ECO:0000313" key="2">
    <source>
        <dbReference type="EMBL" id="GER56418.1"/>
    </source>
</evidence>
<dbReference type="OrthoDB" id="1721358at2759"/>
<reference evidence="3" key="1">
    <citation type="journal article" date="2019" name="Curr. Biol.">
        <title>Genome Sequence of Striga asiatica Provides Insight into the Evolution of Plant Parasitism.</title>
        <authorList>
            <person name="Yoshida S."/>
            <person name="Kim S."/>
            <person name="Wafula E.K."/>
            <person name="Tanskanen J."/>
            <person name="Kim Y.M."/>
            <person name="Honaas L."/>
            <person name="Yang Z."/>
            <person name="Spallek T."/>
            <person name="Conn C.E."/>
            <person name="Ichihashi Y."/>
            <person name="Cheong K."/>
            <person name="Cui S."/>
            <person name="Der J.P."/>
            <person name="Gundlach H."/>
            <person name="Jiao Y."/>
            <person name="Hori C."/>
            <person name="Ishida J.K."/>
            <person name="Kasahara H."/>
            <person name="Kiba T."/>
            <person name="Kim M.S."/>
            <person name="Koo N."/>
            <person name="Laohavisit A."/>
            <person name="Lee Y.H."/>
            <person name="Lumba S."/>
            <person name="McCourt P."/>
            <person name="Mortimer J.C."/>
            <person name="Mutuku J.M."/>
            <person name="Nomura T."/>
            <person name="Sasaki-Sekimoto Y."/>
            <person name="Seto Y."/>
            <person name="Wang Y."/>
            <person name="Wakatake T."/>
            <person name="Sakakibara H."/>
            <person name="Demura T."/>
            <person name="Yamaguchi S."/>
            <person name="Yoneyama K."/>
            <person name="Manabe R.I."/>
            <person name="Nelson D.C."/>
            <person name="Schulman A.H."/>
            <person name="Timko M.P."/>
            <person name="dePamphilis C.W."/>
            <person name="Choi D."/>
            <person name="Shirasu K."/>
        </authorList>
    </citation>
    <scope>NUCLEOTIDE SEQUENCE [LARGE SCALE GENOMIC DNA]</scope>
    <source>
        <strain evidence="3">cv. UVA1</strain>
    </source>
</reference>
<name>A0A5A7RH34_STRAF</name>
<comment type="caution">
    <text evidence="2">The sequence shown here is derived from an EMBL/GenBank/DDBJ whole genome shotgun (WGS) entry which is preliminary data.</text>
</comment>
<gene>
    <name evidence="2" type="ORF">STAS_34150</name>
</gene>
<dbReference type="Pfam" id="PF26524">
    <property type="entry name" value="ARM_7"/>
    <property type="match status" value="1"/>
</dbReference>
<dbReference type="AlphaFoldDB" id="A0A5A7RH34"/>
<accession>A0A5A7RH34</accession>
<evidence type="ECO:0000259" key="1">
    <source>
        <dbReference type="Pfam" id="PF26524"/>
    </source>
</evidence>
<keyword evidence="3" id="KW-1185">Reference proteome</keyword>
<organism evidence="2 3">
    <name type="scientific">Striga asiatica</name>
    <name type="common">Asiatic witchweed</name>
    <name type="synonym">Buchnera asiatica</name>
    <dbReference type="NCBI Taxonomy" id="4170"/>
    <lineage>
        <taxon>Eukaryota</taxon>
        <taxon>Viridiplantae</taxon>
        <taxon>Streptophyta</taxon>
        <taxon>Embryophyta</taxon>
        <taxon>Tracheophyta</taxon>
        <taxon>Spermatophyta</taxon>
        <taxon>Magnoliopsida</taxon>
        <taxon>eudicotyledons</taxon>
        <taxon>Gunneridae</taxon>
        <taxon>Pentapetalae</taxon>
        <taxon>asterids</taxon>
        <taxon>lamiids</taxon>
        <taxon>Lamiales</taxon>
        <taxon>Orobanchaceae</taxon>
        <taxon>Buchnereae</taxon>
        <taxon>Striga</taxon>
    </lineage>
</organism>
<dbReference type="Proteomes" id="UP000325081">
    <property type="component" value="Unassembled WGS sequence"/>
</dbReference>
<feature type="domain" description="ARM repeat N-terminal plant" evidence="1">
    <location>
        <begin position="63"/>
        <end position="104"/>
    </location>
</feature>